<accession>A0A0U1NX52</accession>
<dbReference type="RefSeq" id="WP_090634235.1">
    <property type="nucleotide sequence ID" value="NZ_CVRB01000002.1"/>
</dbReference>
<dbReference type="AlphaFoldDB" id="A0A0U1NX52"/>
<sequence>MIAIRMAIYSLAMIVLLFLTIILLPETLKINVNISIGLFVLIVTIFLKVSNNKWWVNIVSAVLGLVGFMVLIVLLSP</sequence>
<dbReference type="OrthoDB" id="10001290at2"/>
<evidence type="ECO:0000313" key="3">
    <source>
        <dbReference type="Proteomes" id="UP000199087"/>
    </source>
</evidence>
<evidence type="ECO:0008006" key="4">
    <source>
        <dbReference type="Google" id="ProtNLM"/>
    </source>
</evidence>
<feature type="transmembrane region" description="Helical" evidence="1">
    <location>
        <begin position="30"/>
        <end position="47"/>
    </location>
</feature>
<keyword evidence="3" id="KW-1185">Reference proteome</keyword>
<organism evidence="2 3">
    <name type="scientific">Neobacillus massiliamazoniensis</name>
    <dbReference type="NCBI Taxonomy" id="1499688"/>
    <lineage>
        <taxon>Bacteria</taxon>
        <taxon>Bacillati</taxon>
        <taxon>Bacillota</taxon>
        <taxon>Bacilli</taxon>
        <taxon>Bacillales</taxon>
        <taxon>Bacillaceae</taxon>
        <taxon>Neobacillus</taxon>
    </lineage>
</organism>
<evidence type="ECO:0000313" key="2">
    <source>
        <dbReference type="EMBL" id="CRK82352.1"/>
    </source>
</evidence>
<name>A0A0U1NX52_9BACI</name>
<dbReference type="Proteomes" id="UP000199087">
    <property type="component" value="Unassembled WGS sequence"/>
</dbReference>
<feature type="transmembrane region" description="Helical" evidence="1">
    <location>
        <begin position="7"/>
        <end position="24"/>
    </location>
</feature>
<dbReference type="EMBL" id="CVRB01000002">
    <property type="protein sequence ID" value="CRK82352.1"/>
    <property type="molecule type" value="Genomic_DNA"/>
</dbReference>
<reference evidence="3" key="1">
    <citation type="submission" date="2015-05" db="EMBL/GenBank/DDBJ databases">
        <authorList>
            <person name="Urmite Genomes"/>
        </authorList>
    </citation>
    <scope>NUCLEOTIDE SEQUENCE [LARGE SCALE GENOMIC DNA]</scope>
    <source>
        <strain evidence="3">LF1</strain>
    </source>
</reference>
<keyword evidence="1" id="KW-0812">Transmembrane</keyword>
<keyword evidence="1" id="KW-1133">Transmembrane helix</keyword>
<keyword evidence="1" id="KW-0472">Membrane</keyword>
<protein>
    <recommendedName>
        <fullName evidence="4">Histidine kinase</fullName>
    </recommendedName>
</protein>
<proteinExistence type="predicted"/>
<feature type="transmembrane region" description="Helical" evidence="1">
    <location>
        <begin position="54"/>
        <end position="75"/>
    </location>
</feature>
<evidence type="ECO:0000256" key="1">
    <source>
        <dbReference type="SAM" id="Phobius"/>
    </source>
</evidence>
<gene>
    <name evidence="2" type="ORF">BN000_02276</name>
</gene>